<evidence type="ECO:0000313" key="13">
    <source>
        <dbReference type="Proteomes" id="UP000611500"/>
    </source>
</evidence>
<comment type="subcellular location">
    <subcellularLocation>
        <location evidence="2">Membrane</location>
    </subcellularLocation>
</comment>
<dbReference type="EMBL" id="BNAP01000029">
    <property type="protein sequence ID" value="GHH01507.1"/>
    <property type="molecule type" value="Genomic_DNA"/>
</dbReference>
<accession>A0A8J3MDX6</accession>
<comment type="catalytic activity">
    <reaction evidence="1">
        <text>ATP + protein L-histidine = ADP + protein N-phospho-L-histidine.</text>
        <dbReference type="EC" id="2.7.13.3"/>
    </reaction>
</comment>
<evidence type="ECO:0000256" key="10">
    <source>
        <dbReference type="SAM" id="Phobius"/>
    </source>
</evidence>
<dbReference type="SMART" id="SM00387">
    <property type="entry name" value="HATPase_c"/>
    <property type="match status" value="1"/>
</dbReference>
<evidence type="ECO:0000256" key="1">
    <source>
        <dbReference type="ARBA" id="ARBA00000085"/>
    </source>
</evidence>
<gene>
    <name evidence="12" type="ORF">GCM10010961_38780</name>
</gene>
<evidence type="ECO:0000256" key="2">
    <source>
        <dbReference type="ARBA" id="ARBA00004370"/>
    </source>
</evidence>
<keyword evidence="7 12" id="KW-0418">Kinase</keyword>
<evidence type="ECO:0000256" key="9">
    <source>
        <dbReference type="ARBA" id="ARBA00023136"/>
    </source>
</evidence>
<dbReference type="GO" id="GO:0005886">
    <property type="term" value="C:plasma membrane"/>
    <property type="evidence" value="ECO:0007669"/>
    <property type="project" value="TreeGrafter"/>
</dbReference>
<reference evidence="12" key="2">
    <citation type="submission" date="2020-09" db="EMBL/GenBank/DDBJ databases">
        <authorList>
            <person name="Sun Q."/>
            <person name="Zhou Y."/>
        </authorList>
    </citation>
    <scope>NUCLEOTIDE SEQUENCE</scope>
    <source>
        <strain evidence="12">CGMCC 1.7081</strain>
    </source>
</reference>
<proteinExistence type="predicted"/>
<name>A0A8J3MDX6_9RHOB</name>
<protein>
    <recommendedName>
        <fullName evidence="3">histidine kinase</fullName>
        <ecNumber evidence="3">2.7.13.3</ecNumber>
    </recommendedName>
</protein>
<keyword evidence="5" id="KW-0808">Transferase</keyword>
<evidence type="ECO:0000256" key="8">
    <source>
        <dbReference type="ARBA" id="ARBA00022989"/>
    </source>
</evidence>
<reference evidence="12" key="1">
    <citation type="journal article" date="2014" name="Int. J. Syst. Evol. Microbiol.">
        <title>Complete genome sequence of Corynebacterium casei LMG S-19264T (=DSM 44701T), isolated from a smear-ripened cheese.</title>
        <authorList>
            <consortium name="US DOE Joint Genome Institute (JGI-PGF)"/>
            <person name="Walter F."/>
            <person name="Albersmeier A."/>
            <person name="Kalinowski J."/>
            <person name="Ruckert C."/>
        </authorList>
    </citation>
    <scope>NUCLEOTIDE SEQUENCE</scope>
    <source>
        <strain evidence="12">CGMCC 1.7081</strain>
    </source>
</reference>
<dbReference type="Pfam" id="PF02518">
    <property type="entry name" value="HATPase_c"/>
    <property type="match status" value="1"/>
</dbReference>
<organism evidence="12 13">
    <name type="scientific">Pseudodonghicola xiamenensis</name>
    <dbReference type="NCBI Taxonomy" id="337702"/>
    <lineage>
        <taxon>Bacteria</taxon>
        <taxon>Pseudomonadati</taxon>
        <taxon>Pseudomonadota</taxon>
        <taxon>Alphaproteobacteria</taxon>
        <taxon>Rhodobacterales</taxon>
        <taxon>Paracoccaceae</taxon>
        <taxon>Pseudodonghicola</taxon>
    </lineage>
</organism>
<keyword evidence="6 10" id="KW-0812">Transmembrane</keyword>
<dbReference type="Gene3D" id="1.10.287.130">
    <property type="match status" value="1"/>
</dbReference>
<evidence type="ECO:0000256" key="4">
    <source>
        <dbReference type="ARBA" id="ARBA00022553"/>
    </source>
</evidence>
<dbReference type="Gene3D" id="3.30.565.10">
    <property type="entry name" value="Histidine kinase-like ATPase, C-terminal domain"/>
    <property type="match status" value="1"/>
</dbReference>
<dbReference type="SUPFAM" id="SSF55874">
    <property type="entry name" value="ATPase domain of HSP90 chaperone/DNA topoisomerase II/histidine kinase"/>
    <property type="match status" value="1"/>
</dbReference>
<keyword evidence="13" id="KW-1185">Reference proteome</keyword>
<evidence type="ECO:0000313" key="12">
    <source>
        <dbReference type="EMBL" id="GHH01507.1"/>
    </source>
</evidence>
<keyword evidence="4" id="KW-0597">Phosphoprotein</keyword>
<comment type="caution">
    <text evidence="12">The sequence shown here is derived from an EMBL/GenBank/DDBJ whole genome shotgun (WGS) entry which is preliminary data.</text>
</comment>
<evidence type="ECO:0000259" key="11">
    <source>
        <dbReference type="PROSITE" id="PS50109"/>
    </source>
</evidence>
<dbReference type="InterPro" id="IPR050428">
    <property type="entry name" value="TCS_sensor_his_kinase"/>
</dbReference>
<dbReference type="AlphaFoldDB" id="A0A8J3MDX6"/>
<dbReference type="PANTHER" id="PTHR45436:SF5">
    <property type="entry name" value="SENSOR HISTIDINE KINASE TRCS"/>
    <property type="match status" value="1"/>
</dbReference>
<dbReference type="InterPro" id="IPR005467">
    <property type="entry name" value="His_kinase_dom"/>
</dbReference>
<dbReference type="InterPro" id="IPR036890">
    <property type="entry name" value="HATPase_C_sf"/>
</dbReference>
<dbReference type="InterPro" id="IPR004358">
    <property type="entry name" value="Sig_transdc_His_kin-like_C"/>
</dbReference>
<keyword evidence="9 10" id="KW-0472">Membrane</keyword>
<dbReference type="GO" id="GO:0004673">
    <property type="term" value="F:protein histidine kinase activity"/>
    <property type="evidence" value="ECO:0007669"/>
    <property type="project" value="UniProtKB-EC"/>
</dbReference>
<feature type="domain" description="Histidine kinase" evidence="11">
    <location>
        <begin position="245"/>
        <end position="445"/>
    </location>
</feature>
<evidence type="ECO:0000256" key="6">
    <source>
        <dbReference type="ARBA" id="ARBA00022692"/>
    </source>
</evidence>
<evidence type="ECO:0000256" key="5">
    <source>
        <dbReference type="ARBA" id="ARBA00022679"/>
    </source>
</evidence>
<dbReference type="PANTHER" id="PTHR45436">
    <property type="entry name" value="SENSOR HISTIDINE KINASE YKOH"/>
    <property type="match status" value="1"/>
</dbReference>
<evidence type="ECO:0000256" key="3">
    <source>
        <dbReference type="ARBA" id="ARBA00012438"/>
    </source>
</evidence>
<dbReference type="PRINTS" id="PR00344">
    <property type="entry name" value="BCTRLSENSOR"/>
</dbReference>
<dbReference type="EC" id="2.7.13.3" evidence="3"/>
<dbReference type="InterPro" id="IPR003594">
    <property type="entry name" value="HATPase_dom"/>
</dbReference>
<dbReference type="GO" id="GO:0000160">
    <property type="term" value="P:phosphorelay signal transduction system"/>
    <property type="evidence" value="ECO:0007669"/>
    <property type="project" value="TreeGrafter"/>
</dbReference>
<evidence type="ECO:0000256" key="7">
    <source>
        <dbReference type="ARBA" id="ARBA00022777"/>
    </source>
</evidence>
<dbReference type="Proteomes" id="UP000611500">
    <property type="component" value="Unassembled WGS sequence"/>
</dbReference>
<keyword evidence="8 10" id="KW-1133">Transmembrane helix</keyword>
<dbReference type="PROSITE" id="PS50109">
    <property type="entry name" value="HIS_KIN"/>
    <property type="match status" value="1"/>
</dbReference>
<sequence length="455" mass="47765">MRHLSLRLRLGLAGALAVVLALGLAALGLSLLFGTHVERRAQAELSIQLDQVLAGLARKDGVLTLVREPADPRFGQPYGGLYWQIVDGDRILRSRSLWDYRLPQVDDLGDGLSHSHRLPGPDGGPLLVVERQVTLPPSLGGDRIQASVAVEAGSLAAARQDFLADMLPYLALLALVLIVAGGAQVMVGLRPLHDLGARVTALRQGTARRMGQDWPQEVRPLATEIDALISAREEDIDRARARAGDLAHGMKTPLQALMGEAGRLRRAGEAQSAAGIETIARALQRHVDRELARTRAAARARDARADVAQVVRGVTAVLRRTPEGSGLDWQNSTTPGLIAAMEESDLAEAFGALAENAARHASARVQIAAAIAEDGLIHLSLTDDGPGIAEGQLSALIARGARLDQGGSGLGLAIASDLAEASGGGLHLENTGAGLRAELRLPPAPPGHPDDPPPA</sequence>
<feature type="transmembrane region" description="Helical" evidence="10">
    <location>
        <begin position="166"/>
        <end position="189"/>
    </location>
</feature>